<dbReference type="KEGG" id="cdiv:CPM_1148"/>
<dbReference type="EMBL" id="LT719092">
    <property type="protein sequence ID" value="SJK84959.1"/>
    <property type="molecule type" value="Genomic_DNA"/>
</dbReference>
<sequence length="343" mass="37334">MYCDKCGAQLPDDAVFCSKCGNRVGTASQQNAAGNQNGQQNTTEARTVIAQSGVTELKCPGCGAPIKPTQGEMVVTCEYCGTSVTLGNTGWTNVSKHTMLNLSVEDTNQLHEIIKKHLDKGLLGRHMFEESKEEELTLTYVPYWIVPTGANSSFKYLNVAAEVGTLAMDAAIMGVADDAMGGRGGGMGGGMIDGMMIGGMMSGGMGGNNAIRGGTFSQNYQFPVLAIKDRPHLQPDSYNFKLEQRVDFNNSKIMKSIKVLNGDIDEDTSKEMAKTLVSQVQENIIKQKHHHLEALQTQCVTGTPELLHVPIWQGKYTHKKREYYVIVDGSDGQVMKTDVEKLK</sequence>
<dbReference type="InterPro" id="IPR026870">
    <property type="entry name" value="Zinc_ribbon_dom"/>
</dbReference>
<dbReference type="EMBL" id="LT671858">
    <property type="protein sequence ID" value="SIM65196.1"/>
    <property type="molecule type" value="Genomic_DNA"/>
</dbReference>
<evidence type="ECO:0000313" key="4">
    <source>
        <dbReference type="Proteomes" id="UP000187822"/>
    </source>
</evidence>
<keyword evidence="4" id="KW-1185">Reference proteome</keyword>
<reference evidence="4" key="3">
    <citation type="submission" date="2016-06" db="EMBL/GenBank/DDBJ databases">
        <authorList>
            <person name="Toshchakov V.S."/>
        </authorList>
    </citation>
    <scope>NUCLEOTIDE SEQUENCE [LARGE SCALE GENOMIC DNA]</scope>
    <source>
        <strain>PM4 (JCM 30641</strain>
        <strain evidence="4">\VKM B-2940)</strain>
    </source>
</reference>
<accession>A0A1N5UXQ0</accession>
<dbReference type="RefSeq" id="WP_021789508.1">
    <property type="nucleotide sequence ID" value="NZ_LT671858.1"/>
</dbReference>
<dbReference type="OrthoDB" id="114847at2157"/>
<dbReference type="Pfam" id="PF13240">
    <property type="entry name" value="Zn_Ribbon_1"/>
    <property type="match status" value="1"/>
</dbReference>
<name>A0A1N5UXQ0_9ARCH</name>
<evidence type="ECO:0000313" key="2">
    <source>
        <dbReference type="EMBL" id="SIM65196.1"/>
    </source>
</evidence>
<gene>
    <name evidence="3" type="ORF">CPM_1148</name>
    <name evidence="2" type="ORF">CSP5_1144</name>
</gene>
<feature type="domain" description="Zinc-ribbon" evidence="1">
    <location>
        <begin position="2"/>
        <end position="23"/>
    </location>
</feature>
<dbReference type="Proteomes" id="UP000187822">
    <property type="component" value="Chromosome I"/>
</dbReference>
<organism evidence="2 5">
    <name type="scientific">Cuniculiplasma divulgatum</name>
    <dbReference type="NCBI Taxonomy" id="1673428"/>
    <lineage>
        <taxon>Archaea</taxon>
        <taxon>Methanobacteriati</taxon>
        <taxon>Thermoplasmatota</taxon>
        <taxon>Thermoplasmata</taxon>
        <taxon>Thermoplasmatales</taxon>
        <taxon>Cuniculiplasmataceae</taxon>
        <taxon>Cuniculiplasma</taxon>
    </lineage>
</organism>
<proteinExistence type="predicted"/>
<reference evidence="2 5" key="1">
    <citation type="submission" date="2016-04" db="EMBL/GenBank/DDBJ databases">
        <authorList>
            <person name="Evans L.H."/>
            <person name="Alamgir A."/>
            <person name="Owens N."/>
            <person name="Weber N.D."/>
            <person name="Virtaneva K."/>
            <person name="Barbian K."/>
            <person name="Babar A."/>
            <person name="Rosenke K."/>
        </authorList>
    </citation>
    <scope>NUCLEOTIDE SEQUENCE [LARGE SCALE GENOMIC DNA]</scope>
    <source>
        <strain evidence="2">S5</strain>
        <strain evidence="5">S5(T) (JCM 30642 \VKM B-2941)</strain>
    </source>
</reference>
<reference evidence="3" key="2">
    <citation type="submission" date="2016-06" db="EMBL/GenBank/DDBJ databases">
        <authorList>
            <person name="Olsen C.W."/>
            <person name="Carey S."/>
            <person name="Hinshaw L."/>
            <person name="Karasin A.I."/>
        </authorList>
    </citation>
    <scope>NUCLEOTIDE SEQUENCE [LARGE SCALE GENOMIC DNA]</scope>
    <source>
        <strain evidence="3">PM4</strain>
    </source>
</reference>
<evidence type="ECO:0000259" key="1">
    <source>
        <dbReference type="Pfam" id="PF13240"/>
    </source>
</evidence>
<evidence type="ECO:0000313" key="5">
    <source>
        <dbReference type="Proteomes" id="UP000195607"/>
    </source>
</evidence>
<protein>
    <submittedName>
        <fullName evidence="2">Zinc finger protein</fullName>
    </submittedName>
</protein>
<dbReference type="GeneID" id="41588403"/>
<evidence type="ECO:0000313" key="3">
    <source>
        <dbReference type="EMBL" id="SJK84959.1"/>
    </source>
</evidence>
<dbReference type="STRING" id="1673428.CPM_1148"/>
<dbReference type="AlphaFoldDB" id="A0A1N5UXQ0"/>
<dbReference type="Proteomes" id="UP000195607">
    <property type="component" value="Chromosome I"/>
</dbReference>